<dbReference type="Proteomes" id="UP000237889">
    <property type="component" value="Chromosome"/>
</dbReference>
<organism evidence="1 2">
    <name type="scientific">Phreatobacter cathodiphilus</name>
    <dbReference type="NCBI Taxonomy" id="1868589"/>
    <lineage>
        <taxon>Bacteria</taxon>
        <taxon>Pseudomonadati</taxon>
        <taxon>Pseudomonadota</taxon>
        <taxon>Alphaproteobacteria</taxon>
        <taxon>Hyphomicrobiales</taxon>
        <taxon>Phreatobacteraceae</taxon>
        <taxon>Phreatobacter</taxon>
    </lineage>
</organism>
<sequence>MRPFRRRSAASRRSAWRREDPVVSLSSVDLSLNEVETLAAKAARGAGLSWGGAEEVGRAARTLARAGADWTALVLALDGPAYAEPAAETSALARVEAALAAVDGSQMRTRSAVAAETVAALEALAAMTYVPASARSRVSGAGAGLTDND</sequence>
<protein>
    <submittedName>
        <fullName evidence="1">Uncharacterized protein</fullName>
    </submittedName>
</protein>
<evidence type="ECO:0000313" key="1">
    <source>
        <dbReference type="EMBL" id="AVO44742.1"/>
    </source>
</evidence>
<proteinExistence type="predicted"/>
<keyword evidence="2" id="KW-1185">Reference proteome</keyword>
<dbReference type="AlphaFoldDB" id="A0A2S0N9D0"/>
<evidence type="ECO:0000313" key="2">
    <source>
        <dbReference type="Proteomes" id="UP000237889"/>
    </source>
</evidence>
<dbReference type="Pfam" id="PF12525">
    <property type="entry name" value="DUF3726"/>
    <property type="match status" value="1"/>
</dbReference>
<reference evidence="1 2" key="1">
    <citation type="submission" date="2018-03" db="EMBL/GenBank/DDBJ databases">
        <title>Genome sequencing of Phreatobacter sp.</title>
        <authorList>
            <person name="Kim S.-J."/>
            <person name="Heo J."/>
            <person name="Kwon S.-W."/>
        </authorList>
    </citation>
    <scope>NUCLEOTIDE SEQUENCE [LARGE SCALE GENOMIC DNA]</scope>
    <source>
        <strain evidence="1 2">S-12</strain>
    </source>
</reference>
<gene>
    <name evidence="1" type="ORF">C6569_06535</name>
</gene>
<dbReference type="KEGG" id="phr:C6569_06535"/>
<dbReference type="EMBL" id="CP027668">
    <property type="protein sequence ID" value="AVO44742.1"/>
    <property type="molecule type" value="Genomic_DNA"/>
</dbReference>
<accession>A0A2S0N9D0</accession>
<name>A0A2S0N9D0_9HYPH</name>
<dbReference type="InterPro" id="IPR022201">
    <property type="entry name" value="DUF3726"/>
</dbReference>